<dbReference type="InterPro" id="IPR036383">
    <property type="entry name" value="TSP1_rpt_sf"/>
</dbReference>
<dbReference type="InterPro" id="IPR000884">
    <property type="entry name" value="TSP1_rpt"/>
</dbReference>
<sequence>MMQSTGPLCGGILPNFINLDLPSSSDTREYAGLNEFFRLPRITALFWGPWSSWPDCPGPNDCIHNQPVPATEVSRTRVCQRQLFYRTRGSRPAWISGGSGESEQDNAVPCSQEHFFEIESRSCPPVTNCVRVTKTAITFMNNSEPATHHIQDFHSEKTLNSGFNKKAVEGHWGPWKTVQLCRPLVLEIDRLEPGYAWESLLRTKGTPVGMRCEPGIEVQSRRCHSSVPRLGIGPCLPEGKALSTSIPAERRKIHCWINEACSHEKQTLEPPANCAFRAILNEPLIQLQWYRTPYGVLPTGYQVQVLPLNCTDRPYCQPSSQKVDMGITDPWGEGYTINVTGVQQGHMYEVSVGSTVAHGLVSSSSCKAVINVGAGDGVWSSWSEWSRCSSKCASVPGTRKRQRTCSTPPPTNGGRKCSGLNYMTVQCFGESIAC</sequence>
<dbReference type="InterPro" id="IPR052065">
    <property type="entry name" value="Compl_asym_regulator"/>
</dbReference>
<name>A0AAV2TNN1_CALDB</name>
<evidence type="ECO:0000256" key="2">
    <source>
        <dbReference type="ARBA" id="ARBA00023157"/>
    </source>
</evidence>
<protein>
    <recommendedName>
        <fullName evidence="5">Ig-like domain-containing protein</fullName>
    </recommendedName>
</protein>
<comment type="caution">
    <text evidence="3">The sequence shown here is derived from an EMBL/GenBank/DDBJ whole genome shotgun (WGS) entry which is preliminary data.</text>
</comment>
<organism evidence="3 4">
    <name type="scientific">Calicophoron daubneyi</name>
    <name type="common">Rumen fluke</name>
    <name type="synonym">Paramphistomum daubneyi</name>
    <dbReference type="NCBI Taxonomy" id="300641"/>
    <lineage>
        <taxon>Eukaryota</taxon>
        <taxon>Metazoa</taxon>
        <taxon>Spiralia</taxon>
        <taxon>Lophotrochozoa</taxon>
        <taxon>Platyhelminthes</taxon>
        <taxon>Trematoda</taxon>
        <taxon>Digenea</taxon>
        <taxon>Plagiorchiida</taxon>
        <taxon>Pronocephalata</taxon>
        <taxon>Paramphistomoidea</taxon>
        <taxon>Paramphistomidae</taxon>
        <taxon>Calicophoron</taxon>
    </lineage>
</organism>
<dbReference type="PANTHER" id="PTHR22906">
    <property type="entry name" value="PROPERDIN"/>
    <property type="match status" value="1"/>
</dbReference>
<keyword evidence="2" id="KW-1015">Disulfide bond</keyword>
<evidence type="ECO:0000256" key="1">
    <source>
        <dbReference type="ARBA" id="ARBA00022737"/>
    </source>
</evidence>
<dbReference type="SMART" id="SM00209">
    <property type="entry name" value="TSP1"/>
    <property type="match status" value="1"/>
</dbReference>
<dbReference type="Pfam" id="PF00090">
    <property type="entry name" value="TSP_1"/>
    <property type="match status" value="1"/>
</dbReference>
<dbReference type="PANTHER" id="PTHR22906:SF21">
    <property type="entry name" value="SEMA DOMAIN-CONTAINING PROTEIN"/>
    <property type="match status" value="1"/>
</dbReference>
<accession>A0AAV2TNN1</accession>
<evidence type="ECO:0008006" key="5">
    <source>
        <dbReference type="Google" id="ProtNLM"/>
    </source>
</evidence>
<reference evidence="3" key="1">
    <citation type="submission" date="2024-06" db="EMBL/GenBank/DDBJ databases">
        <authorList>
            <person name="Liu X."/>
            <person name="Lenzi L."/>
            <person name="Haldenby T S."/>
            <person name="Uol C."/>
        </authorList>
    </citation>
    <scope>NUCLEOTIDE SEQUENCE</scope>
</reference>
<keyword evidence="1" id="KW-0677">Repeat</keyword>
<gene>
    <name evidence="3" type="ORF">CDAUBV1_LOCUS11884</name>
</gene>
<dbReference type="PRINTS" id="PR01705">
    <property type="entry name" value="TSP1REPEAT"/>
</dbReference>
<evidence type="ECO:0000313" key="4">
    <source>
        <dbReference type="Proteomes" id="UP001497525"/>
    </source>
</evidence>
<dbReference type="Proteomes" id="UP001497525">
    <property type="component" value="Unassembled WGS sequence"/>
</dbReference>
<dbReference type="AlphaFoldDB" id="A0AAV2TNN1"/>
<proteinExistence type="predicted"/>
<dbReference type="Gene3D" id="2.20.100.10">
    <property type="entry name" value="Thrombospondin type-1 (TSP1) repeat"/>
    <property type="match status" value="1"/>
</dbReference>
<dbReference type="SUPFAM" id="SSF82895">
    <property type="entry name" value="TSP-1 type 1 repeat"/>
    <property type="match status" value="1"/>
</dbReference>
<dbReference type="EMBL" id="CAXLJL010000412">
    <property type="protein sequence ID" value="CAL5137591.1"/>
    <property type="molecule type" value="Genomic_DNA"/>
</dbReference>
<dbReference type="FunFam" id="2.20.100.10:FF:000001">
    <property type="entry name" value="semaphorin-5A isoform X1"/>
    <property type="match status" value="1"/>
</dbReference>
<dbReference type="PROSITE" id="PS50092">
    <property type="entry name" value="TSP1"/>
    <property type="match status" value="1"/>
</dbReference>
<evidence type="ECO:0000313" key="3">
    <source>
        <dbReference type="EMBL" id="CAL5137591.1"/>
    </source>
</evidence>